<comment type="similarity">
    <text evidence="1">Belongs to the outer membrane porin (Opr) (TC 1.B.25) family.</text>
</comment>
<sequence>MKQVTYSMLTIALLSSSAVAADTLADAFKDGKTSGQIRSFYIDRERAGTHSSSTLHRKALAAGGHLKFETADINGFSLGTALYTTNGILGLNRSSESSERNPTLFGEGSQGYSILGEAYLQYKEGKSSAKIGRQKLNTPFLGTDDARMLPNLSEALVVTNGDIANTKLFAGHVTKMAYGTFSNAYGSTSQLGIQGGYGLNNTSNKFINIGNLTADSDDTAGVSIISATYTGIPGLKLQAWDYVAHDILNTIYLQGDYGFDAGSVKMKVSAQGIKQNDMGDKLLGKVDSKYVAAKLGASSGALSGYVAYSQTGTHKGSDDTRDGTPTGTRLSTNGGIVAAWGGIPAFTQGMVTRHMFFADTDTTKVAATYNFKNTGADVKATGYYASFDVGSGSTVGANSTATESGFDIQYNPAGVKNLNLRLRANYPRDFVPGLDWDEYRIIANYNF</sequence>
<organism evidence="5">
    <name type="scientific">uncultured Sulfurovum sp</name>
    <dbReference type="NCBI Taxonomy" id="269237"/>
    <lineage>
        <taxon>Bacteria</taxon>
        <taxon>Pseudomonadati</taxon>
        <taxon>Campylobacterota</taxon>
        <taxon>Epsilonproteobacteria</taxon>
        <taxon>Campylobacterales</taxon>
        <taxon>Sulfurovaceae</taxon>
        <taxon>Sulfurovum</taxon>
        <taxon>environmental samples</taxon>
    </lineage>
</organism>
<accession>A0A6S6RVN9</accession>
<dbReference type="Pfam" id="PF03573">
    <property type="entry name" value="OprD"/>
    <property type="match status" value="1"/>
</dbReference>
<feature type="signal peptide" evidence="4">
    <location>
        <begin position="1"/>
        <end position="20"/>
    </location>
</feature>
<evidence type="ECO:0000256" key="4">
    <source>
        <dbReference type="SAM" id="SignalP"/>
    </source>
</evidence>
<keyword evidence="2" id="KW-0813">Transport</keyword>
<dbReference type="GO" id="GO:0016020">
    <property type="term" value="C:membrane"/>
    <property type="evidence" value="ECO:0007669"/>
    <property type="project" value="InterPro"/>
</dbReference>
<name>A0A6S6RVN9_9BACT</name>
<feature type="chain" id="PRO_5027770048" description="Porin" evidence="4">
    <location>
        <begin position="21"/>
        <end position="447"/>
    </location>
</feature>
<gene>
    <name evidence="5" type="ORF">HELGO_WM11281</name>
</gene>
<proteinExistence type="inferred from homology"/>
<dbReference type="PANTHER" id="PTHR34596">
    <property type="entry name" value="CHITOPORIN"/>
    <property type="match status" value="1"/>
</dbReference>
<evidence type="ECO:0008006" key="6">
    <source>
        <dbReference type="Google" id="ProtNLM"/>
    </source>
</evidence>
<evidence type="ECO:0000256" key="3">
    <source>
        <dbReference type="ARBA" id="ARBA00022729"/>
    </source>
</evidence>
<evidence type="ECO:0000256" key="1">
    <source>
        <dbReference type="ARBA" id="ARBA00009075"/>
    </source>
</evidence>
<protein>
    <recommendedName>
        <fullName evidence="6">Porin</fullName>
    </recommendedName>
</protein>
<reference evidence="5" key="1">
    <citation type="submission" date="2020-01" db="EMBL/GenBank/DDBJ databases">
        <authorList>
            <person name="Meier V. D."/>
            <person name="Meier V D."/>
        </authorList>
    </citation>
    <scope>NUCLEOTIDE SEQUENCE</scope>
    <source>
        <strain evidence="5">HLG_WM_MAG_06</strain>
    </source>
</reference>
<keyword evidence="3 4" id="KW-0732">Signal</keyword>
<dbReference type="PANTHER" id="PTHR34596:SF2">
    <property type="entry name" value="CHITOPORIN"/>
    <property type="match status" value="1"/>
</dbReference>
<dbReference type="InterPro" id="IPR023614">
    <property type="entry name" value="Porin_dom_sf"/>
</dbReference>
<dbReference type="AlphaFoldDB" id="A0A6S6RVN9"/>
<dbReference type="Gene3D" id="2.40.160.10">
    <property type="entry name" value="Porin"/>
    <property type="match status" value="1"/>
</dbReference>
<dbReference type="GO" id="GO:0015288">
    <property type="term" value="F:porin activity"/>
    <property type="evidence" value="ECO:0007669"/>
    <property type="project" value="TreeGrafter"/>
</dbReference>
<evidence type="ECO:0000313" key="5">
    <source>
        <dbReference type="EMBL" id="CAA6799218.1"/>
    </source>
</evidence>
<evidence type="ECO:0000256" key="2">
    <source>
        <dbReference type="ARBA" id="ARBA00022448"/>
    </source>
</evidence>
<dbReference type="InterPro" id="IPR005318">
    <property type="entry name" value="OM_porin_bac"/>
</dbReference>
<dbReference type="EMBL" id="CACVAP010000015">
    <property type="protein sequence ID" value="CAA6799218.1"/>
    <property type="molecule type" value="Genomic_DNA"/>
</dbReference>